<comment type="caution">
    <text evidence="2">The sequence shown here is derived from an EMBL/GenBank/DDBJ whole genome shotgun (WGS) entry which is preliminary data.</text>
</comment>
<feature type="compositionally biased region" description="Basic residues" evidence="1">
    <location>
        <begin position="21"/>
        <end position="34"/>
    </location>
</feature>
<sequence>MDVQGACKHHAAFTTTITPKRISKKNKNKNKKSKGMATGQDGVWHDNNNDGPTLTTGHVADFSNSTLSNTFHFASMLTAYYGHVSAQNTTSQYLVVDLKLTKVEAIEAFVQNCDNQFEDWVSQQMEQLCMCMVLAAHSSPTGLLNFNGSFMSASDVINCYLGEHIIAQLKALHFLQKILFLLSCGYAIDDVRSLRSLQHLVSNDVFDTVVGFRAGFVLQEKVSSKVLNLVAEFGSATSTFDMQKKVFVEFSLAKDLGGLSINII</sequence>
<reference evidence="2 3" key="1">
    <citation type="submission" date="2019-02" db="EMBL/GenBank/DDBJ databases">
        <title>Genome sequencing of the rare red list fungi Hericium alpestre (H. flagellum).</title>
        <authorList>
            <person name="Buettner E."/>
            <person name="Kellner H."/>
        </authorList>
    </citation>
    <scope>NUCLEOTIDE SEQUENCE [LARGE SCALE GENOMIC DNA]</scope>
    <source>
        <strain evidence="2 3">DSM 108284</strain>
    </source>
</reference>
<name>A0A4Z0A0H0_9AGAM</name>
<dbReference type="Proteomes" id="UP000298061">
    <property type="component" value="Unassembled WGS sequence"/>
</dbReference>
<gene>
    <name evidence="2" type="ORF">EWM64_g3789</name>
</gene>
<evidence type="ECO:0000313" key="3">
    <source>
        <dbReference type="Proteomes" id="UP000298061"/>
    </source>
</evidence>
<proteinExistence type="predicted"/>
<evidence type="ECO:0000256" key="1">
    <source>
        <dbReference type="SAM" id="MobiDB-lite"/>
    </source>
</evidence>
<organism evidence="2 3">
    <name type="scientific">Hericium alpestre</name>
    <dbReference type="NCBI Taxonomy" id="135208"/>
    <lineage>
        <taxon>Eukaryota</taxon>
        <taxon>Fungi</taxon>
        <taxon>Dikarya</taxon>
        <taxon>Basidiomycota</taxon>
        <taxon>Agaricomycotina</taxon>
        <taxon>Agaricomycetes</taxon>
        <taxon>Russulales</taxon>
        <taxon>Hericiaceae</taxon>
        <taxon>Hericium</taxon>
    </lineage>
</organism>
<feature type="region of interest" description="Disordered" evidence="1">
    <location>
        <begin position="18"/>
        <end position="46"/>
    </location>
</feature>
<dbReference type="EMBL" id="SFCI01000371">
    <property type="protein sequence ID" value="TFY80225.1"/>
    <property type="molecule type" value="Genomic_DNA"/>
</dbReference>
<dbReference type="AlphaFoldDB" id="A0A4Z0A0H0"/>
<accession>A0A4Z0A0H0</accession>
<keyword evidence="3" id="KW-1185">Reference proteome</keyword>
<protein>
    <submittedName>
        <fullName evidence="2">Uncharacterized protein</fullName>
    </submittedName>
</protein>
<evidence type="ECO:0000313" key="2">
    <source>
        <dbReference type="EMBL" id="TFY80225.1"/>
    </source>
</evidence>